<keyword evidence="9" id="KW-1185">Reference proteome</keyword>
<reference evidence="8" key="1">
    <citation type="submission" date="2022-08" db="EMBL/GenBank/DDBJ databases">
        <authorList>
            <person name="Gutierrez-Valencia J."/>
        </authorList>
    </citation>
    <scope>NUCLEOTIDE SEQUENCE</scope>
</reference>
<organism evidence="8 9">
    <name type="scientific">Linum tenue</name>
    <dbReference type="NCBI Taxonomy" id="586396"/>
    <lineage>
        <taxon>Eukaryota</taxon>
        <taxon>Viridiplantae</taxon>
        <taxon>Streptophyta</taxon>
        <taxon>Embryophyta</taxon>
        <taxon>Tracheophyta</taxon>
        <taxon>Spermatophyta</taxon>
        <taxon>Magnoliopsida</taxon>
        <taxon>eudicotyledons</taxon>
        <taxon>Gunneridae</taxon>
        <taxon>Pentapetalae</taxon>
        <taxon>rosids</taxon>
        <taxon>fabids</taxon>
        <taxon>Malpighiales</taxon>
        <taxon>Linaceae</taxon>
        <taxon>Linum</taxon>
    </lineage>
</organism>
<feature type="domain" description="BHLH" evidence="7">
    <location>
        <begin position="21"/>
        <end position="86"/>
    </location>
</feature>
<feature type="region of interest" description="Disordered" evidence="6">
    <location>
        <begin position="1"/>
        <end position="20"/>
    </location>
</feature>
<keyword evidence="2" id="KW-0805">Transcription regulation</keyword>
<keyword evidence="5" id="KW-0175">Coiled coil</keyword>
<dbReference type="GO" id="GO:0000977">
    <property type="term" value="F:RNA polymerase II transcription regulatory region sequence-specific DNA binding"/>
    <property type="evidence" value="ECO:0007669"/>
    <property type="project" value="TreeGrafter"/>
</dbReference>
<keyword evidence="4" id="KW-0539">Nucleus</keyword>
<dbReference type="PANTHER" id="PTHR13935">
    <property type="entry name" value="ACHAETE-SCUTE TRANSCRIPTION FACTOR-RELATED"/>
    <property type="match status" value="1"/>
</dbReference>
<name>A0AAV0MSF9_9ROSI</name>
<keyword evidence="3" id="KW-0804">Transcription</keyword>
<dbReference type="PANTHER" id="PTHR13935:SF63">
    <property type="entry name" value="BHLH DOMAIN-CONTAINING PROTEIN"/>
    <property type="match status" value="1"/>
</dbReference>
<dbReference type="AlphaFoldDB" id="A0AAV0MSF9"/>
<evidence type="ECO:0000256" key="3">
    <source>
        <dbReference type="ARBA" id="ARBA00023163"/>
    </source>
</evidence>
<dbReference type="GO" id="GO:0000981">
    <property type="term" value="F:DNA-binding transcription factor activity, RNA polymerase II-specific"/>
    <property type="evidence" value="ECO:0007669"/>
    <property type="project" value="TreeGrafter"/>
</dbReference>
<evidence type="ECO:0000313" key="9">
    <source>
        <dbReference type="Proteomes" id="UP001154282"/>
    </source>
</evidence>
<comment type="subcellular location">
    <subcellularLocation>
        <location evidence="1">Nucleus</location>
    </subcellularLocation>
</comment>
<dbReference type="InterPro" id="IPR036638">
    <property type="entry name" value="HLH_DNA-bd_sf"/>
</dbReference>
<evidence type="ECO:0000313" key="8">
    <source>
        <dbReference type="EMBL" id="CAI0449242.1"/>
    </source>
</evidence>
<comment type="caution">
    <text evidence="8">The sequence shown here is derived from an EMBL/GenBank/DDBJ whole genome shotgun (WGS) entry which is preliminary data.</text>
</comment>
<protein>
    <recommendedName>
        <fullName evidence="7">BHLH domain-containing protein</fullName>
    </recommendedName>
</protein>
<feature type="coiled-coil region" evidence="5">
    <location>
        <begin position="76"/>
        <end position="110"/>
    </location>
</feature>
<accession>A0AAV0MSF9</accession>
<gene>
    <name evidence="8" type="ORF">LITE_LOCUS30091</name>
</gene>
<evidence type="ECO:0000256" key="6">
    <source>
        <dbReference type="SAM" id="MobiDB-lite"/>
    </source>
</evidence>
<evidence type="ECO:0000256" key="2">
    <source>
        <dbReference type="ARBA" id="ARBA00023015"/>
    </source>
</evidence>
<dbReference type="InterPro" id="IPR011598">
    <property type="entry name" value="bHLH_dom"/>
</dbReference>
<sequence>MTLLNSAQVDQNRPASSTSCSMKLERKVVEKNRRNHMKTLYSRLYSLLPTSRSNQGSAAVGISSSTSPGSGVADQIDEAISYIKSMESKLKKLEEKKESLAASRKRLRKCSSGICCSDGPKSKGARRWSAAPELQIREVGSVVEVVLTSGSGSGCDESMVLFQDAIRILEDEGLEVLNASFAVAGNSTFFSTLHAKIEESCFSFEGAKASERLQRLVYGSVSDQELEAELWDLGPGDSY</sequence>
<dbReference type="PROSITE" id="PS50888">
    <property type="entry name" value="BHLH"/>
    <property type="match status" value="1"/>
</dbReference>
<dbReference type="EMBL" id="CAMGYJ010000007">
    <property type="protein sequence ID" value="CAI0449242.1"/>
    <property type="molecule type" value="Genomic_DNA"/>
</dbReference>
<proteinExistence type="predicted"/>
<dbReference type="GO" id="GO:0046983">
    <property type="term" value="F:protein dimerization activity"/>
    <property type="evidence" value="ECO:0007669"/>
    <property type="project" value="InterPro"/>
</dbReference>
<dbReference type="SUPFAM" id="SSF47459">
    <property type="entry name" value="HLH, helix-loop-helix DNA-binding domain"/>
    <property type="match status" value="1"/>
</dbReference>
<dbReference type="InterPro" id="IPR015660">
    <property type="entry name" value="MASH1/Ascl1a-like"/>
</dbReference>
<evidence type="ECO:0000256" key="4">
    <source>
        <dbReference type="ARBA" id="ARBA00023242"/>
    </source>
</evidence>
<dbReference type="Gene3D" id="4.10.280.10">
    <property type="entry name" value="Helix-loop-helix DNA-binding domain"/>
    <property type="match status" value="1"/>
</dbReference>
<dbReference type="Proteomes" id="UP001154282">
    <property type="component" value="Unassembled WGS sequence"/>
</dbReference>
<evidence type="ECO:0000256" key="1">
    <source>
        <dbReference type="ARBA" id="ARBA00004123"/>
    </source>
</evidence>
<evidence type="ECO:0000256" key="5">
    <source>
        <dbReference type="SAM" id="Coils"/>
    </source>
</evidence>
<evidence type="ECO:0000259" key="7">
    <source>
        <dbReference type="PROSITE" id="PS50888"/>
    </source>
</evidence>
<dbReference type="GO" id="GO:0090575">
    <property type="term" value="C:RNA polymerase II transcription regulator complex"/>
    <property type="evidence" value="ECO:0007669"/>
    <property type="project" value="TreeGrafter"/>
</dbReference>
<dbReference type="SMART" id="SM00353">
    <property type="entry name" value="HLH"/>
    <property type="match status" value="1"/>
</dbReference>